<evidence type="ECO:0000313" key="1">
    <source>
        <dbReference type="EMBL" id="GMG99578.1"/>
    </source>
</evidence>
<dbReference type="AlphaFoldDB" id="A0AAD3P4D9"/>
<evidence type="ECO:0000313" key="2">
    <source>
        <dbReference type="Proteomes" id="UP001279734"/>
    </source>
</evidence>
<name>A0AAD3P4D9_NEPGR</name>
<sequence length="91" mass="9889">MDGRKVGIAICSPKMRLKVAVSENWVVVCRRSRESARWAAGMRRLSHPFGNRGRSSGLGIAPLMHGLEQFGVVHGVALASSPPRFRMFAGA</sequence>
<organism evidence="1 2">
    <name type="scientific">Nepenthes gracilis</name>
    <name type="common">Slender pitcher plant</name>
    <dbReference type="NCBI Taxonomy" id="150966"/>
    <lineage>
        <taxon>Eukaryota</taxon>
        <taxon>Viridiplantae</taxon>
        <taxon>Streptophyta</taxon>
        <taxon>Embryophyta</taxon>
        <taxon>Tracheophyta</taxon>
        <taxon>Spermatophyta</taxon>
        <taxon>Magnoliopsida</taxon>
        <taxon>eudicotyledons</taxon>
        <taxon>Gunneridae</taxon>
        <taxon>Pentapetalae</taxon>
        <taxon>Caryophyllales</taxon>
        <taxon>Nepenthaceae</taxon>
        <taxon>Nepenthes</taxon>
    </lineage>
</organism>
<dbReference type="Proteomes" id="UP001279734">
    <property type="component" value="Unassembled WGS sequence"/>
</dbReference>
<comment type="caution">
    <text evidence="1">The sequence shown here is derived from an EMBL/GenBank/DDBJ whole genome shotgun (WGS) entry which is preliminary data.</text>
</comment>
<keyword evidence="2" id="KW-1185">Reference proteome</keyword>
<accession>A0AAD3P4D9</accession>
<proteinExistence type="predicted"/>
<reference evidence="1" key="1">
    <citation type="submission" date="2023-05" db="EMBL/GenBank/DDBJ databases">
        <title>Nepenthes gracilis genome sequencing.</title>
        <authorList>
            <person name="Fukushima K."/>
        </authorList>
    </citation>
    <scope>NUCLEOTIDE SEQUENCE</scope>
    <source>
        <strain evidence="1">SING2019-196</strain>
    </source>
</reference>
<gene>
    <name evidence="1" type="ORF">Nepgr_001418</name>
</gene>
<dbReference type="EMBL" id="BSYO01000001">
    <property type="protein sequence ID" value="GMG99578.1"/>
    <property type="molecule type" value="Genomic_DNA"/>
</dbReference>
<protein>
    <submittedName>
        <fullName evidence="1">Uncharacterized protein</fullName>
    </submittedName>
</protein>